<dbReference type="Proteomes" id="UP001057991">
    <property type="component" value="Chromosome"/>
</dbReference>
<dbReference type="AlphaFoldDB" id="A0A9Q9LZX8"/>
<dbReference type="EMBL" id="CP080776">
    <property type="protein sequence ID" value="UWP95928.1"/>
    <property type="molecule type" value="Genomic_DNA"/>
</dbReference>
<sequence>MREPLPLVLAFACHHLSLGAHQVHLYFDNPQDPAAELLETLDGVEVTRCDPAHWARLNNGTVPPLQTGRQALNANDAKHRSNADLILHIDADEFLWAPGDAMAQDFSFQTPWLKIPNLERCWGPVPHPAQTYGLFGGMLRGAIKDRDLARDIYGASNRFMSGGMGGHSSGKTLTPRKGDGFIAIHNAKTKRGGDVLPHETAQHLRILHFDGITPLHWAYKSLKYVERTNHWNMLLNNARKRNVMAINGAEDPLAEALLIYDELFCLNGWQARQLSKRGKLFEMAIDPLASIAKIAPGLGVDLTTSGFDASLRTEAKTLAKRIRERNL</sequence>
<evidence type="ECO:0000313" key="2">
    <source>
        <dbReference type="Proteomes" id="UP001057991"/>
    </source>
</evidence>
<dbReference type="Pfam" id="PF13704">
    <property type="entry name" value="Glyco_tranf_2_4"/>
    <property type="match status" value="1"/>
</dbReference>
<organism evidence="1 2">
    <name type="scientific">Aliiroseovarius crassostreae</name>
    <dbReference type="NCBI Taxonomy" id="154981"/>
    <lineage>
        <taxon>Bacteria</taxon>
        <taxon>Pseudomonadati</taxon>
        <taxon>Pseudomonadota</taxon>
        <taxon>Alphaproteobacteria</taxon>
        <taxon>Rhodobacterales</taxon>
        <taxon>Paracoccaceae</taxon>
        <taxon>Aliiroseovarius</taxon>
    </lineage>
</organism>
<gene>
    <name evidence="1" type="ORF">K3X48_02715</name>
</gene>
<proteinExistence type="predicted"/>
<reference evidence="1" key="1">
    <citation type="submission" date="2021-08" db="EMBL/GenBank/DDBJ databases">
        <authorList>
            <person name="Nwanade C."/>
            <person name="Wang M."/>
            <person name="Masoudi A."/>
            <person name="Yu Z."/>
            <person name="Liu J."/>
        </authorList>
    </citation>
    <scope>NUCLEOTIDE SEQUENCE</scope>
    <source>
        <strain evidence="1">S056</strain>
    </source>
</reference>
<evidence type="ECO:0000313" key="1">
    <source>
        <dbReference type="EMBL" id="UWP95928.1"/>
    </source>
</evidence>
<protein>
    <submittedName>
        <fullName evidence="1">Glycosyltransferase family 2 protein</fullName>
    </submittedName>
</protein>
<accession>A0A9Q9LZX8</accession>
<name>A0A9Q9LZX8_9RHOB</name>
<dbReference type="RefSeq" id="WP_259806310.1">
    <property type="nucleotide sequence ID" value="NZ_CP080776.1"/>
</dbReference>